<evidence type="ECO:0008006" key="3">
    <source>
        <dbReference type="Google" id="ProtNLM"/>
    </source>
</evidence>
<dbReference type="PANTHER" id="PTHR37805">
    <property type="entry name" value="CYTOPLASMIC PROTEIN-RELATED"/>
    <property type="match status" value="1"/>
</dbReference>
<gene>
    <name evidence="1" type="ORF">VIA_003560</name>
</gene>
<proteinExistence type="predicted"/>
<dbReference type="PANTHER" id="PTHR37805:SF1">
    <property type="entry name" value="CYTOPLASMIC PROTEIN"/>
    <property type="match status" value="1"/>
</dbReference>
<reference evidence="1 2" key="1">
    <citation type="submission" date="2009-10" db="EMBL/GenBank/DDBJ databases">
        <authorList>
            <consortium name="Los Alamos National Laboratory (LANL)"/>
            <consortium name="National Microbial Pathogen Data Resource (NMPDR)"/>
            <person name="Munk A.C."/>
            <person name="Chertkov O."/>
            <person name="Tapia R."/>
            <person name="Green L."/>
            <person name="Rogers Y."/>
            <person name="Detter J.C."/>
            <person name="Bruce D."/>
            <person name="Brettin T.S."/>
            <person name="Colwell R.R."/>
            <person name="Huq A."/>
            <person name="Grim C.J."/>
            <person name="Hasan N.A."/>
            <person name="Bartels D."/>
            <person name="Vonstein V."/>
        </authorList>
    </citation>
    <scope>NUCLEOTIDE SEQUENCE [LARGE SCALE GENOMIC DNA]</scope>
    <source>
        <strain evidence="1 2">CIP 102891</strain>
    </source>
</reference>
<dbReference type="InterPro" id="IPR009921">
    <property type="entry name" value="YehS-like"/>
</dbReference>
<dbReference type="EMBL" id="ACZV01000005">
    <property type="protein sequence ID" value="EEX92915.1"/>
    <property type="molecule type" value="Genomic_DNA"/>
</dbReference>
<name>A0ABP2GXQ3_VIBOR</name>
<sequence length="167" mass="19213">MTHHKENLVTNNEILRRIQHSLNLKNTQIMKAFEQVDTTVAPNQVNDWLKADSDKSMTKMKDKELALFLNGFINLKRGKKEGEQPAPEQTLTNNMIFMKLRIAMNMKAEDVLDVLEVVGVSLSKYEIGAYFRKPNNKNYKACEDQLLCDFLSGVQFTNRPDSEEFIA</sequence>
<evidence type="ECO:0000313" key="1">
    <source>
        <dbReference type="EMBL" id="EEX92915.1"/>
    </source>
</evidence>
<keyword evidence="2" id="KW-1185">Reference proteome</keyword>
<evidence type="ECO:0000313" key="2">
    <source>
        <dbReference type="Proteomes" id="UP000003515"/>
    </source>
</evidence>
<comment type="caution">
    <text evidence="1">The sequence shown here is derived from an EMBL/GenBank/DDBJ whole genome shotgun (WGS) entry which is preliminary data.</text>
</comment>
<organism evidence="1 2">
    <name type="scientific">Vibrio orientalis CIP 102891 = ATCC 33934</name>
    <dbReference type="NCBI Taxonomy" id="675816"/>
    <lineage>
        <taxon>Bacteria</taxon>
        <taxon>Pseudomonadati</taxon>
        <taxon>Pseudomonadota</taxon>
        <taxon>Gammaproteobacteria</taxon>
        <taxon>Vibrionales</taxon>
        <taxon>Vibrionaceae</taxon>
        <taxon>Vibrio</taxon>
        <taxon>Vibrio oreintalis group</taxon>
    </lineage>
</organism>
<dbReference type="Pfam" id="PF07308">
    <property type="entry name" value="DUF1456"/>
    <property type="match status" value="2"/>
</dbReference>
<dbReference type="Proteomes" id="UP000003515">
    <property type="component" value="Unassembled WGS sequence"/>
</dbReference>
<protein>
    <recommendedName>
        <fullName evidence="3">DUF1456 domain-containing protein</fullName>
    </recommendedName>
</protein>
<accession>A0ABP2GXQ3</accession>